<dbReference type="Proteomes" id="UP000224634">
    <property type="component" value="Unassembled WGS sequence"/>
</dbReference>
<sequence>MSALAAMRAFFQRDLRRVPFVFTLTDLHKAISSLTTIGILHVWLILNGPGVDQIVEDKFDVLRKELTAALRAEEAKAADTASPGSTKWSLMSQLSDIMQKSWEIGTFRYTLAPSPIGLCSIFYKRIQPLLSERAFELWGRDVVKVFTIRSTIEASN</sequence>
<evidence type="ECO:0000313" key="2">
    <source>
        <dbReference type="Proteomes" id="UP000224634"/>
    </source>
</evidence>
<organism evidence="1 2">
    <name type="scientific">Polytolypa hystricis (strain UAMH7299)</name>
    <dbReference type="NCBI Taxonomy" id="1447883"/>
    <lineage>
        <taxon>Eukaryota</taxon>
        <taxon>Fungi</taxon>
        <taxon>Dikarya</taxon>
        <taxon>Ascomycota</taxon>
        <taxon>Pezizomycotina</taxon>
        <taxon>Eurotiomycetes</taxon>
        <taxon>Eurotiomycetidae</taxon>
        <taxon>Onygenales</taxon>
        <taxon>Onygenales incertae sedis</taxon>
        <taxon>Polytolypa</taxon>
    </lineage>
</organism>
<gene>
    <name evidence="1" type="ORF">AJ80_06764</name>
</gene>
<name>A0A2B7XKT2_POLH7</name>
<keyword evidence="2" id="KW-1185">Reference proteome</keyword>
<dbReference type="STRING" id="1447883.A0A2B7XKT2"/>
<protein>
    <submittedName>
        <fullName evidence="1">Uncharacterized protein</fullName>
    </submittedName>
</protein>
<dbReference type="AlphaFoldDB" id="A0A2B7XKT2"/>
<evidence type="ECO:0000313" key="1">
    <source>
        <dbReference type="EMBL" id="PGH12354.1"/>
    </source>
</evidence>
<reference evidence="1 2" key="1">
    <citation type="submission" date="2017-10" db="EMBL/GenBank/DDBJ databases">
        <title>Comparative genomics in systemic dimorphic fungi from Ajellomycetaceae.</title>
        <authorList>
            <person name="Munoz J.F."/>
            <person name="Mcewen J.G."/>
            <person name="Clay O.K."/>
            <person name="Cuomo C.A."/>
        </authorList>
    </citation>
    <scope>NUCLEOTIDE SEQUENCE [LARGE SCALE GENOMIC DNA]</scope>
    <source>
        <strain evidence="1 2">UAMH7299</strain>
    </source>
</reference>
<dbReference type="EMBL" id="PDNA01000119">
    <property type="protein sequence ID" value="PGH12354.1"/>
    <property type="molecule type" value="Genomic_DNA"/>
</dbReference>
<comment type="caution">
    <text evidence="1">The sequence shown here is derived from an EMBL/GenBank/DDBJ whole genome shotgun (WGS) entry which is preliminary data.</text>
</comment>
<proteinExistence type="predicted"/>
<accession>A0A2B7XKT2</accession>